<gene>
    <name evidence="3" type="ORF">C3F09_02250</name>
</gene>
<dbReference type="EMBL" id="PQAP01000009">
    <property type="protein sequence ID" value="PWB75436.1"/>
    <property type="molecule type" value="Genomic_DNA"/>
</dbReference>
<proteinExistence type="predicted"/>
<feature type="region of interest" description="Disordered" evidence="1">
    <location>
        <begin position="23"/>
        <end position="59"/>
    </location>
</feature>
<dbReference type="PROSITE" id="PS51257">
    <property type="entry name" value="PROKAR_LIPOPROTEIN"/>
    <property type="match status" value="1"/>
</dbReference>
<accession>A0A855X6B7</accession>
<dbReference type="AlphaFoldDB" id="A0A855X6B7"/>
<evidence type="ECO:0000313" key="3">
    <source>
        <dbReference type="EMBL" id="PWB75436.1"/>
    </source>
</evidence>
<organism evidence="3 4">
    <name type="scientific">candidate division GN15 bacterium</name>
    <dbReference type="NCBI Taxonomy" id="2072418"/>
    <lineage>
        <taxon>Bacteria</taxon>
        <taxon>candidate division GN15</taxon>
    </lineage>
</organism>
<evidence type="ECO:0000256" key="1">
    <source>
        <dbReference type="SAM" id="MobiDB-lite"/>
    </source>
</evidence>
<feature type="signal peptide" evidence="2">
    <location>
        <begin position="1"/>
        <end position="23"/>
    </location>
</feature>
<name>A0A855X6B7_9BACT</name>
<feature type="chain" id="PRO_5032776564" description="Lipoprotein" evidence="2">
    <location>
        <begin position="24"/>
        <end position="59"/>
    </location>
</feature>
<dbReference type="Proteomes" id="UP000250918">
    <property type="component" value="Unassembled WGS sequence"/>
</dbReference>
<evidence type="ECO:0000256" key="2">
    <source>
        <dbReference type="SAM" id="SignalP"/>
    </source>
</evidence>
<sequence length="59" mass="6360">MLRKLLIFVVLCAVVGLSGCEKAKEKQSDAPAGHPDELKDSTRLDPAPEQKDGERSGPQ</sequence>
<comment type="caution">
    <text evidence="3">The sequence shown here is derived from an EMBL/GenBank/DDBJ whole genome shotgun (WGS) entry which is preliminary data.</text>
</comment>
<evidence type="ECO:0008006" key="5">
    <source>
        <dbReference type="Google" id="ProtNLM"/>
    </source>
</evidence>
<reference evidence="3 4" key="1">
    <citation type="journal article" date="2018" name="ISME J.">
        <title>A methanotrophic archaeon couples anaerobic oxidation of methane to Fe(III) reduction.</title>
        <authorList>
            <person name="Cai C."/>
            <person name="Leu A.O."/>
            <person name="Xie G.J."/>
            <person name="Guo J."/>
            <person name="Feng Y."/>
            <person name="Zhao J.X."/>
            <person name="Tyson G.W."/>
            <person name="Yuan Z."/>
            <person name="Hu S."/>
        </authorList>
    </citation>
    <scope>NUCLEOTIDE SEQUENCE [LARGE SCALE GENOMIC DNA]</scope>
    <source>
        <strain evidence="3">FeB_12</strain>
    </source>
</reference>
<protein>
    <recommendedName>
        <fullName evidence="5">Lipoprotein</fullName>
    </recommendedName>
</protein>
<keyword evidence="2" id="KW-0732">Signal</keyword>
<evidence type="ECO:0000313" key="4">
    <source>
        <dbReference type="Proteomes" id="UP000250918"/>
    </source>
</evidence>